<sequence>VSFPAGVIKNNMARGYFIMQKCYNILGGI</sequence>
<proteinExistence type="predicted"/>
<name>X1NVW0_9ZZZZ</name>
<comment type="caution">
    <text evidence="1">The sequence shown here is derived from an EMBL/GenBank/DDBJ whole genome shotgun (WGS) entry which is preliminary data.</text>
</comment>
<dbReference type="AlphaFoldDB" id="X1NVW0"/>
<accession>X1NVW0</accession>
<dbReference type="EMBL" id="BARV01031133">
    <property type="protein sequence ID" value="GAI34356.1"/>
    <property type="molecule type" value="Genomic_DNA"/>
</dbReference>
<organism evidence="1">
    <name type="scientific">marine sediment metagenome</name>
    <dbReference type="NCBI Taxonomy" id="412755"/>
    <lineage>
        <taxon>unclassified sequences</taxon>
        <taxon>metagenomes</taxon>
        <taxon>ecological metagenomes</taxon>
    </lineage>
</organism>
<protein>
    <submittedName>
        <fullName evidence="1">Uncharacterized protein</fullName>
    </submittedName>
</protein>
<gene>
    <name evidence="1" type="ORF">S06H3_49319</name>
</gene>
<feature type="non-terminal residue" evidence="1">
    <location>
        <position position="1"/>
    </location>
</feature>
<evidence type="ECO:0000313" key="1">
    <source>
        <dbReference type="EMBL" id="GAI34356.1"/>
    </source>
</evidence>
<reference evidence="1" key="1">
    <citation type="journal article" date="2014" name="Front. Microbiol.">
        <title>High frequency of phylogenetically diverse reductive dehalogenase-homologous genes in deep subseafloor sedimentary metagenomes.</title>
        <authorList>
            <person name="Kawai M."/>
            <person name="Futagami T."/>
            <person name="Toyoda A."/>
            <person name="Takaki Y."/>
            <person name="Nishi S."/>
            <person name="Hori S."/>
            <person name="Arai W."/>
            <person name="Tsubouchi T."/>
            <person name="Morono Y."/>
            <person name="Uchiyama I."/>
            <person name="Ito T."/>
            <person name="Fujiyama A."/>
            <person name="Inagaki F."/>
            <person name="Takami H."/>
        </authorList>
    </citation>
    <scope>NUCLEOTIDE SEQUENCE</scope>
    <source>
        <strain evidence="1">Expedition CK06-06</strain>
    </source>
</reference>